<evidence type="ECO:0000313" key="2">
    <source>
        <dbReference type="Proteomes" id="UP000198604"/>
    </source>
</evidence>
<accession>A0A0E4CSF7</accession>
<dbReference type="STRING" id="1608583.BN1356_00935"/>
<sequence length="145" mass="16626">MNEATIRQLKKLRLFSSIIKSKRDEISELRSGILRSQQYKDEPKGSKIGNSSEQLNIRIIDKTDEIQNEISLLYQERDTIVSEIENLDDPQEALVLRLFYLNGYSWADISRELGGSPKTWQNIRKSGVNNLAKVLSKNSQISLSK</sequence>
<dbReference type="Gene3D" id="1.10.10.10">
    <property type="entry name" value="Winged helix-like DNA-binding domain superfamily/Winged helix DNA-binding domain"/>
    <property type="match status" value="1"/>
</dbReference>
<organism evidence="1 2">
    <name type="scientific">Streptococcus varani</name>
    <dbReference type="NCBI Taxonomy" id="1608583"/>
    <lineage>
        <taxon>Bacteria</taxon>
        <taxon>Bacillati</taxon>
        <taxon>Bacillota</taxon>
        <taxon>Bacilli</taxon>
        <taxon>Lactobacillales</taxon>
        <taxon>Streptococcaceae</taxon>
        <taxon>Streptococcus</taxon>
    </lineage>
</organism>
<name>A0A0E4CSF7_9STRE</name>
<dbReference type="InterPro" id="IPR036388">
    <property type="entry name" value="WH-like_DNA-bd_sf"/>
</dbReference>
<dbReference type="RefSeq" id="WP_093650228.1">
    <property type="nucleotide sequence ID" value="NZ_CTEN01000002.1"/>
</dbReference>
<keyword evidence="2" id="KW-1185">Reference proteome</keyword>
<dbReference type="Proteomes" id="UP000198604">
    <property type="component" value="Unassembled WGS sequence"/>
</dbReference>
<dbReference type="AlphaFoldDB" id="A0A0E4CSF7"/>
<gene>
    <name evidence="1" type="ORF">BN1356_00935</name>
</gene>
<dbReference type="SUPFAM" id="SSF88659">
    <property type="entry name" value="Sigma3 and sigma4 domains of RNA polymerase sigma factors"/>
    <property type="match status" value="1"/>
</dbReference>
<protein>
    <submittedName>
        <fullName evidence="1">RNA polymerase ECF family sigma factor</fullName>
    </submittedName>
</protein>
<dbReference type="InterPro" id="IPR013324">
    <property type="entry name" value="RNA_pol_sigma_r3/r4-like"/>
</dbReference>
<dbReference type="EMBL" id="CTEN01000002">
    <property type="protein sequence ID" value="CQR24591.1"/>
    <property type="molecule type" value="Genomic_DNA"/>
</dbReference>
<reference evidence="2" key="1">
    <citation type="submission" date="2015-03" db="EMBL/GenBank/DDBJ databases">
        <authorList>
            <person name="Urmite Genomes"/>
        </authorList>
    </citation>
    <scope>NUCLEOTIDE SEQUENCE [LARGE SCALE GENOMIC DNA]</scope>
    <source>
        <strain evidence="2">FF10</strain>
    </source>
</reference>
<proteinExistence type="predicted"/>
<dbReference type="OrthoDB" id="2222996at2"/>
<evidence type="ECO:0000313" key="1">
    <source>
        <dbReference type="EMBL" id="CQR24591.1"/>
    </source>
</evidence>